<dbReference type="Proteomes" id="UP000244932">
    <property type="component" value="Unassembled WGS sequence"/>
</dbReference>
<keyword evidence="2" id="KW-1185">Reference proteome</keyword>
<accession>A0A2R8A7W1</accession>
<organism evidence="1 2">
    <name type="scientific">Pontivivens insulae</name>
    <dbReference type="NCBI Taxonomy" id="1639689"/>
    <lineage>
        <taxon>Bacteria</taxon>
        <taxon>Pseudomonadati</taxon>
        <taxon>Pseudomonadota</taxon>
        <taxon>Alphaproteobacteria</taxon>
        <taxon>Rhodobacterales</taxon>
        <taxon>Paracoccaceae</taxon>
        <taxon>Pontivivens</taxon>
    </lineage>
</organism>
<proteinExistence type="predicted"/>
<reference evidence="1 2" key="1">
    <citation type="submission" date="2018-03" db="EMBL/GenBank/DDBJ databases">
        <authorList>
            <person name="Keele B.F."/>
        </authorList>
    </citation>
    <scope>NUCLEOTIDE SEQUENCE [LARGE SCALE GENOMIC DNA]</scope>
    <source>
        <strain evidence="1 2">CeCT 8812</strain>
    </source>
</reference>
<evidence type="ECO:0000313" key="2">
    <source>
        <dbReference type="Proteomes" id="UP000244932"/>
    </source>
</evidence>
<dbReference type="RefSeq" id="WP_108781044.1">
    <property type="nucleotide sequence ID" value="NZ_OMKW01000001.1"/>
</dbReference>
<sequence length="65" mass="7610">MEFFRHTASRKLDTAFAELGFREFGLSVRYWQDDPAFAKSLAASDRFDMQDLRHWAVYDLSGCEV</sequence>
<evidence type="ECO:0000313" key="1">
    <source>
        <dbReference type="EMBL" id="SPF28327.1"/>
    </source>
</evidence>
<gene>
    <name evidence="1" type="ORF">POI8812_00625</name>
</gene>
<dbReference type="EMBL" id="OMKW01000001">
    <property type="protein sequence ID" value="SPF28327.1"/>
    <property type="molecule type" value="Genomic_DNA"/>
</dbReference>
<protein>
    <submittedName>
        <fullName evidence="1">Uncharacterized protein</fullName>
    </submittedName>
</protein>
<name>A0A2R8A7W1_9RHOB</name>
<dbReference type="AlphaFoldDB" id="A0A2R8A7W1"/>